<name>A0ABT1IEF9_9PSEU</name>
<evidence type="ECO:0000313" key="4">
    <source>
        <dbReference type="EMBL" id="MCP2271022.1"/>
    </source>
</evidence>
<evidence type="ECO:0000313" key="5">
    <source>
        <dbReference type="Proteomes" id="UP001205185"/>
    </source>
</evidence>
<dbReference type="Proteomes" id="UP001205185">
    <property type="component" value="Unassembled WGS sequence"/>
</dbReference>
<sequence>MTAGPDPVFADPRLVAVYDAFDGPRDDLDAYLAIVTELGATSVLDLGCGTGNLAALLVARGIDVVGVDPAEASLALARAKVPTARFRHGDVSAAADLAVDLVTMTGNVAQVFRTDPDWSTTLTGAHTATRPGGHLVFETRRPERRAWREWDTQVTLDIPVIGVVEQHRVVTTVDLPLVTFDSTYHFPDGTVITSSSTLRFRDRAELEHDLTTHGYQVLDIREAPDRPGKEFVVLAQAL</sequence>
<dbReference type="InterPro" id="IPR029063">
    <property type="entry name" value="SAM-dependent_MTases_sf"/>
</dbReference>
<evidence type="ECO:0000256" key="2">
    <source>
        <dbReference type="ARBA" id="ARBA00022679"/>
    </source>
</evidence>
<dbReference type="EMBL" id="JAMTCO010000008">
    <property type="protein sequence ID" value="MCP2271022.1"/>
    <property type="molecule type" value="Genomic_DNA"/>
</dbReference>
<evidence type="ECO:0000259" key="3">
    <source>
        <dbReference type="Pfam" id="PF13649"/>
    </source>
</evidence>
<keyword evidence="5" id="KW-1185">Reference proteome</keyword>
<proteinExistence type="predicted"/>
<dbReference type="Gene3D" id="3.40.50.150">
    <property type="entry name" value="Vaccinia Virus protein VP39"/>
    <property type="match status" value="1"/>
</dbReference>
<comment type="caution">
    <text evidence="4">The sequence shown here is derived from an EMBL/GenBank/DDBJ whole genome shotgun (WGS) entry which is preliminary data.</text>
</comment>
<organism evidence="4 5">
    <name type="scientific">Actinokineospora diospyrosa</name>
    <dbReference type="NCBI Taxonomy" id="103728"/>
    <lineage>
        <taxon>Bacteria</taxon>
        <taxon>Bacillati</taxon>
        <taxon>Actinomycetota</taxon>
        <taxon>Actinomycetes</taxon>
        <taxon>Pseudonocardiales</taxon>
        <taxon>Pseudonocardiaceae</taxon>
        <taxon>Actinokineospora</taxon>
    </lineage>
</organism>
<reference evidence="4 5" key="1">
    <citation type="submission" date="2022-06" db="EMBL/GenBank/DDBJ databases">
        <title>Genomic Encyclopedia of Archaeal and Bacterial Type Strains, Phase II (KMG-II): from individual species to whole genera.</title>
        <authorList>
            <person name="Goeker M."/>
        </authorList>
    </citation>
    <scope>NUCLEOTIDE SEQUENCE [LARGE SCALE GENOMIC DNA]</scope>
    <source>
        <strain evidence="4 5">DSM 44255</strain>
    </source>
</reference>
<gene>
    <name evidence="4" type="ORF">LV75_003534</name>
</gene>
<accession>A0ABT1IEF9</accession>
<keyword evidence="1 4" id="KW-0489">Methyltransferase</keyword>
<dbReference type="PANTHER" id="PTHR43861">
    <property type="entry name" value="TRANS-ACONITATE 2-METHYLTRANSFERASE-RELATED"/>
    <property type="match status" value="1"/>
</dbReference>
<protein>
    <submittedName>
        <fullName evidence="4">Methyltransferase domain-containing protein</fullName>
    </submittedName>
</protein>
<dbReference type="InterPro" id="IPR041698">
    <property type="entry name" value="Methyltransf_25"/>
</dbReference>
<dbReference type="GO" id="GO:0008168">
    <property type="term" value="F:methyltransferase activity"/>
    <property type="evidence" value="ECO:0007669"/>
    <property type="project" value="UniProtKB-KW"/>
</dbReference>
<dbReference type="RefSeq" id="WP_253887979.1">
    <property type="nucleotide sequence ID" value="NZ_BAAAVB010000014.1"/>
</dbReference>
<keyword evidence="2" id="KW-0808">Transferase</keyword>
<dbReference type="CDD" id="cd02440">
    <property type="entry name" value="AdoMet_MTases"/>
    <property type="match status" value="1"/>
</dbReference>
<feature type="domain" description="Methyltransferase" evidence="3">
    <location>
        <begin position="43"/>
        <end position="133"/>
    </location>
</feature>
<dbReference type="PANTHER" id="PTHR43861:SF1">
    <property type="entry name" value="TRANS-ACONITATE 2-METHYLTRANSFERASE"/>
    <property type="match status" value="1"/>
</dbReference>
<dbReference type="SUPFAM" id="SSF53335">
    <property type="entry name" value="S-adenosyl-L-methionine-dependent methyltransferases"/>
    <property type="match status" value="1"/>
</dbReference>
<evidence type="ECO:0000256" key="1">
    <source>
        <dbReference type="ARBA" id="ARBA00022603"/>
    </source>
</evidence>
<dbReference type="GO" id="GO:0032259">
    <property type="term" value="P:methylation"/>
    <property type="evidence" value="ECO:0007669"/>
    <property type="project" value="UniProtKB-KW"/>
</dbReference>
<dbReference type="Pfam" id="PF13649">
    <property type="entry name" value="Methyltransf_25"/>
    <property type="match status" value="1"/>
</dbReference>